<dbReference type="AlphaFoldDB" id="A0AAD5ALQ8"/>
<organism evidence="1 2">
    <name type="scientific">Silurus asotus</name>
    <name type="common">Amur catfish</name>
    <name type="synonym">Parasilurus asotus</name>
    <dbReference type="NCBI Taxonomy" id="30991"/>
    <lineage>
        <taxon>Eukaryota</taxon>
        <taxon>Metazoa</taxon>
        <taxon>Chordata</taxon>
        <taxon>Craniata</taxon>
        <taxon>Vertebrata</taxon>
        <taxon>Euteleostomi</taxon>
        <taxon>Actinopterygii</taxon>
        <taxon>Neopterygii</taxon>
        <taxon>Teleostei</taxon>
        <taxon>Ostariophysi</taxon>
        <taxon>Siluriformes</taxon>
        <taxon>Siluridae</taxon>
        <taxon>Silurus</taxon>
    </lineage>
</organism>
<comment type="caution">
    <text evidence="1">The sequence shown here is derived from an EMBL/GenBank/DDBJ whole genome shotgun (WGS) entry which is preliminary data.</text>
</comment>
<accession>A0AAD5ALQ8</accession>
<proteinExistence type="predicted"/>
<evidence type="ECO:0000313" key="1">
    <source>
        <dbReference type="EMBL" id="KAI5619024.1"/>
    </source>
</evidence>
<dbReference type="EMBL" id="MU551671">
    <property type="protein sequence ID" value="KAI5619024.1"/>
    <property type="molecule type" value="Genomic_DNA"/>
</dbReference>
<name>A0AAD5ALQ8_SILAS</name>
<protein>
    <submittedName>
        <fullName evidence="1">Uncharacterized protein</fullName>
    </submittedName>
</protein>
<gene>
    <name evidence="1" type="ORF">C0J50_21417</name>
</gene>
<reference evidence="1" key="1">
    <citation type="submission" date="2018-07" db="EMBL/GenBank/DDBJ databases">
        <title>Comparative genomics of catfishes provides insights into carnivory and benthic adaptation.</title>
        <authorList>
            <person name="Zhang Y."/>
            <person name="Wang D."/>
            <person name="Peng Z."/>
            <person name="Zheng S."/>
            <person name="Shao F."/>
            <person name="Tao W."/>
        </authorList>
    </citation>
    <scope>NUCLEOTIDE SEQUENCE</scope>
    <source>
        <strain evidence="1">Chongqing</strain>
    </source>
</reference>
<keyword evidence="2" id="KW-1185">Reference proteome</keyword>
<sequence length="130" mass="15404">MRGEVKRGRYGIVESERNRRYGTYYKTNNPFTRYLASNTFNNERGMRVNEELIQKQGGVMMSPRLALSWLYVDEDEDQDTSYDEKEHNLQPQRNEVSRTRIRCPLLRPPLCPLLRPPLCPLLRHCCVFPL</sequence>
<dbReference type="Proteomes" id="UP001205998">
    <property type="component" value="Unassembled WGS sequence"/>
</dbReference>
<evidence type="ECO:0000313" key="2">
    <source>
        <dbReference type="Proteomes" id="UP001205998"/>
    </source>
</evidence>